<dbReference type="Pfam" id="PF01585">
    <property type="entry name" value="G-patch"/>
    <property type="match status" value="1"/>
</dbReference>
<feature type="compositionally biased region" description="Low complexity" evidence="9">
    <location>
        <begin position="305"/>
        <end position="318"/>
    </location>
</feature>
<feature type="domain" description="RanBP2-type" evidence="11">
    <location>
        <begin position="224"/>
        <end position="253"/>
    </location>
</feature>
<evidence type="ECO:0000256" key="9">
    <source>
        <dbReference type="SAM" id="MobiDB-lite"/>
    </source>
</evidence>
<evidence type="ECO:0000256" key="1">
    <source>
        <dbReference type="ARBA" id="ARBA00004123"/>
    </source>
</evidence>
<comment type="subcellular location">
    <subcellularLocation>
        <location evidence="1">Nucleus</location>
    </subcellularLocation>
</comment>
<dbReference type="SUPFAM" id="SSF54928">
    <property type="entry name" value="RNA-binding domain, RBD"/>
    <property type="match status" value="1"/>
</dbReference>
<dbReference type="STRING" id="1081109.A0A168C371"/>
<evidence type="ECO:0000259" key="10">
    <source>
        <dbReference type="PROSITE" id="PS50174"/>
    </source>
</evidence>
<organism evidence="12 13">
    <name type="scientific">Moelleriella libera RCEF 2490</name>
    <dbReference type="NCBI Taxonomy" id="1081109"/>
    <lineage>
        <taxon>Eukaryota</taxon>
        <taxon>Fungi</taxon>
        <taxon>Dikarya</taxon>
        <taxon>Ascomycota</taxon>
        <taxon>Pezizomycotina</taxon>
        <taxon>Sordariomycetes</taxon>
        <taxon>Hypocreomycetidae</taxon>
        <taxon>Hypocreales</taxon>
        <taxon>Clavicipitaceae</taxon>
        <taxon>Moelleriella</taxon>
    </lineage>
</organism>
<feature type="compositionally biased region" description="Basic and acidic residues" evidence="9">
    <location>
        <begin position="644"/>
        <end position="662"/>
    </location>
</feature>
<dbReference type="SMART" id="SM00443">
    <property type="entry name" value="G_patch"/>
    <property type="match status" value="1"/>
</dbReference>
<feature type="region of interest" description="Disordered" evidence="9">
    <location>
        <begin position="605"/>
        <end position="697"/>
    </location>
</feature>
<evidence type="ECO:0000313" key="13">
    <source>
        <dbReference type="Proteomes" id="UP000078544"/>
    </source>
</evidence>
<evidence type="ECO:0000256" key="3">
    <source>
        <dbReference type="ARBA" id="ARBA00022737"/>
    </source>
</evidence>
<reference evidence="12 13" key="1">
    <citation type="journal article" date="2016" name="Genome Biol. Evol.">
        <title>Divergent and convergent evolution of fungal pathogenicity.</title>
        <authorList>
            <person name="Shang Y."/>
            <person name="Xiao G."/>
            <person name="Zheng P."/>
            <person name="Cen K."/>
            <person name="Zhan S."/>
            <person name="Wang C."/>
        </authorList>
    </citation>
    <scope>NUCLEOTIDE SEQUENCE [LARGE SCALE GENOMIC DNA]</scope>
    <source>
        <strain evidence="12 13">RCEF 2490</strain>
    </source>
</reference>
<keyword evidence="6" id="KW-0694">RNA-binding</keyword>
<comment type="caution">
    <text evidence="12">The sequence shown here is derived from an EMBL/GenBank/DDBJ whole genome shotgun (WGS) entry which is preliminary data.</text>
</comment>
<evidence type="ECO:0000313" key="12">
    <source>
        <dbReference type="EMBL" id="KZZ96087.1"/>
    </source>
</evidence>
<evidence type="ECO:0000256" key="6">
    <source>
        <dbReference type="ARBA" id="ARBA00022884"/>
    </source>
</evidence>
<protein>
    <submittedName>
        <fullName evidence="12">D111/G-patch protein</fullName>
    </submittedName>
</protein>
<keyword evidence="13" id="KW-1185">Reference proteome</keyword>
<sequence length="773" mass="83227">MTIAAGRPIEGGIGPTLTTEKTFETFEPVTATTSRTTIIDRVMTVELLSLTYSLGNETIPGLLQGKITTMTNGTLHRVDVAKIWTPGGTEMRVMTATTRDTGGMTTSRRPDTGRGITGTITTLLTMACTTMRIVRVAAMADGLLASSIAAEFPSIDVRTSSSKGNRRAFVQFEAVGHATAFVKEHFPKLLIELQHSTDDVPDGKFEAFIHYARNRDEGDARSIRGADWTCPQCNFSNFATRESCKVCGTAQSAQPNWEQGLTGAADVADGAEAVSQILVIHPLASFVTEDMLAKDVKLLEKTEETSSSSSGPSKLKSTAPGADASRFGAKPGSLHRVFLMRAVESGESFKYGFAEFWTLEDAAAAVQKFRMSRSFTVAGCAVTVAPTHMGVFLPEERELTPQIEHTSFCPLFNTALRVRYRDPHVFPSQLLVTQEPPTANGQGGSGAVDGQDGDGKKTKKRKGDASLASSAAKKPVAMAGQMAVWQRKHDELRETNGDAVSDDASAHAAKLDANKGPIKISLNNSIKFGASAAIDLGAKKQASPSNATGADDARNASPNTPEPVSQDGSSAREETYLDRNRLMCLICMRKYKSLDECDIHEKSRNHKTAMEDEEKVKAALPRLEARDKRAAKLGQEDESQTTQYRDRAKERRDIYNQPDKPKPQSNKPKGGDAPKKDAAKKDAEDKSSKPVASKGAGMLAKMGWTTGSGLGAHGDGRTDAIATNAYQEGVGLGAEGGNLGDAVELAEKKTKNRYSDYLNTVQDKARARYNQMN</sequence>
<dbReference type="PROSITE" id="PS50174">
    <property type="entry name" value="G_PATCH"/>
    <property type="match status" value="1"/>
</dbReference>
<name>A0A168C371_9HYPO</name>
<dbReference type="InterPro" id="IPR036443">
    <property type="entry name" value="Znf_RanBP2_sf"/>
</dbReference>
<feature type="compositionally biased region" description="Polar residues" evidence="9">
    <location>
        <begin position="556"/>
        <end position="569"/>
    </location>
</feature>
<feature type="region of interest" description="Disordered" evidence="9">
    <location>
        <begin position="434"/>
        <end position="481"/>
    </location>
</feature>
<keyword evidence="4 8" id="KW-0863">Zinc-finger</keyword>
<evidence type="ECO:0000256" key="4">
    <source>
        <dbReference type="ARBA" id="ARBA00022771"/>
    </source>
</evidence>
<gene>
    <name evidence="12" type="ORF">AAL_04383</name>
</gene>
<dbReference type="SMART" id="SM00547">
    <property type="entry name" value="ZnF_RBZ"/>
    <property type="match status" value="1"/>
</dbReference>
<dbReference type="GO" id="GO:0003723">
    <property type="term" value="F:RNA binding"/>
    <property type="evidence" value="ECO:0007669"/>
    <property type="project" value="UniProtKB-KW"/>
</dbReference>
<evidence type="ECO:0000256" key="7">
    <source>
        <dbReference type="ARBA" id="ARBA00023242"/>
    </source>
</evidence>
<dbReference type="GO" id="GO:0008270">
    <property type="term" value="F:zinc ion binding"/>
    <property type="evidence" value="ECO:0007669"/>
    <property type="project" value="UniProtKB-KW"/>
</dbReference>
<evidence type="ECO:0000256" key="2">
    <source>
        <dbReference type="ARBA" id="ARBA00022723"/>
    </source>
</evidence>
<feature type="domain" description="G-patch" evidence="10">
    <location>
        <begin position="691"/>
        <end position="737"/>
    </location>
</feature>
<dbReference type="EMBL" id="AZGY01000008">
    <property type="protein sequence ID" value="KZZ96087.1"/>
    <property type="molecule type" value="Genomic_DNA"/>
</dbReference>
<dbReference type="GO" id="GO:0005634">
    <property type="term" value="C:nucleus"/>
    <property type="evidence" value="ECO:0007669"/>
    <property type="project" value="UniProtKB-SubCell"/>
</dbReference>
<keyword evidence="7" id="KW-0539">Nucleus</keyword>
<feature type="region of interest" description="Disordered" evidence="9">
    <location>
        <begin position="302"/>
        <end position="327"/>
    </location>
</feature>
<dbReference type="Proteomes" id="UP000078544">
    <property type="component" value="Unassembled WGS sequence"/>
</dbReference>
<keyword evidence="2" id="KW-0479">Metal-binding</keyword>
<feature type="region of interest" description="Disordered" evidence="9">
    <location>
        <begin position="542"/>
        <end position="574"/>
    </location>
</feature>
<feature type="compositionally biased region" description="Basic and acidic residues" evidence="9">
    <location>
        <begin position="605"/>
        <end position="630"/>
    </location>
</feature>
<dbReference type="InterPro" id="IPR035979">
    <property type="entry name" value="RBD_domain_sf"/>
</dbReference>
<dbReference type="SUPFAM" id="SSF90209">
    <property type="entry name" value="Ran binding protein zinc finger-like"/>
    <property type="match status" value="1"/>
</dbReference>
<evidence type="ECO:0000256" key="8">
    <source>
        <dbReference type="PROSITE-ProRule" id="PRU00322"/>
    </source>
</evidence>
<accession>A0A168C371</accession>
<evidence type="ECO:0000256" key="5">
    <source>
        <dbReference type="ARBA" id="ARBA00022833"/>
    </source>
</evidence>
<keyword evidence="5" id="KW-0862">Zinc</keyword>
<dbReference type="AlphaFoldDB" id="A0A168C371"/>
<dbReference type="InterPro" id="IPR000467">
    <property type="entry name" value="G_patch_dom"/>
</dbReference>
<dbReference type="PANTHER" id="PTHR13948">
    <property type="entry name" value="RNA-BINDING PROTEIN"/>
    <property type="match status" value="1"/>
</dbReference>
<dbReference type="GO" id="GO:0000398">
    <property type="term" value="P:mRNA splicing, via spliceosome"/>
    <property type="evidence" value="ECO:0007669"/>
    <property type="project" value="TreeGrafter"/>
</dbReference>
<dbReference type="PROSITE" id="PS50199">
    <property type="entry name" value="ZF_RANBP2_2"/>
    <property type="match status" value="1"/>
</dbReference>
<dbReference type="Gene3D" id="4.10.1060.10">
    <property type="entry name" value="Zinc finger, RanBP2-type"/>
    <property type="match status" value="1"/>
</dbReference>
<evidence type="ECO:0000259" key="11">
    <source>
        <dbReference type="PROSITE" id="PS50199"/>
    </source>
</evidence>
<dbReference type="InterPro" id="IPR001876">
    <property type="entry name" value="Znf_RanBP2"/>
</dbReference>
<dbReference type="PANTHER" id="PTHR13948:SF3">
    <property type="entry name" value="FI21118P1"/>
    <property type="match status" value="1"/>
</dbReference>
<dbReference type="OrthoDB" id="29221at2759"/>
<proteinExistence type="predicted"/>
<keyword evidence="3" id="KW-0677">Repeat</keyword>
<dbReference type="PROSITE" id="PS01358">
    <property type="entry name" value="ZF_RANBP2_1"/>
    <property type="match status" value="1"/>
</dbReference>
<feature type="compositionally biased region" description="Basic and acidic residues" evidence="9">
    <location>
        <begin position="669"/>
        <end position="688"/>
    </location>
</feature>